<evidence type="ECO:0000313" key="2">
    <source>
        <dbReference type="Proteomes" id="UP000179807"/>
    </source>
</evidence>
<comment type="caution">
    <text evidence="1">The sequence shown here is derived from an EMBL/GenBank/DDBJ whole genome shotgun (WGS) entry which is preliminary data.</text>
</comment>
<accession>A0A1J4JMI0</accession>
<proteinExistence type="predicted"/>
<dbReference type="Proteomes" id="UP000179807">
    <property type="component" value="Unassembled WGS sequence"/>
</dbReference>
<dbReference type="GeneID" id="94843560"/>
<dbReference type="VEuPathDB" id="TrichDB:TRFO_33057"/>
<dbReference type="RefSeq" id="XP_068353411.1">
    <property type="nucleotide sequence ID" value="XM_068508856.1"/>
</dbReference>
<name>A0A1J4JMI0_9EUKA</name>
<evidence type="ECO:0000313" key="1">
    <source>
        <dbReference type="EMBL" id="OHT00275.1"/>
    </source>
</evidence>
<sequence length="191" mass="21593">MENDVKANPMDELQTLMTQIKSASSFKNMVKSNTSELSKNLDQLSFTVTSNIVSLNKLMNEYNNRLNACKVAFAEIALNPFEKAIAANNIETLCNFMISNNPDDFFIPAAQQKTIVLLEFLSQISHFISEQPQFVIWVEKALLDFDTQDRHIREAAPAVLQDVGNGVSKIEKPEARMVLHLVRSLLLDFKE</sequence>
<keyword evidence="2" id="KW-1185">Reference proteome</keyword>
<dbReference type="EMBL" id="MLAK01000962">
    <property type="protein sequence ID" value="OHT00275.1"/>
    <property type="molecule type" value="Genomic_DNA"/>
</dbReference>
<reference evidence="1" key="1">
    <citation type="submission" date="2016-10" db="EMBL/GenBank/DDBJ databases">
        <authorList>
            <person name="Benchimol M."/>
            <person name="Almeida L.G."/>
            <person name="Vasconcelos A.T."/>
            <person name="Perreira-Neves A."/>
            <person name="Rosa I.A."/>
            <person name="Tasca T."/>
            <person name="Bogo M.R."/>
            <person name="de Souza W."/>
        </authorList>
    </citation>
    <scope>NUCLEOTIDE SEQUENCE [LARGE SCALE GENOMIC DNA]</scope>
    <source>
        <strain evidence="1">K</strain>
    </source>
</reference>
<protein>
    <submittedName>
        <fullName evidence="1">Uncharacterized protein</fullName>
    </submittedName>
</protein>
<dbReference type="AlphaFoldDB" id="A0A1J4JMI0"/>
<gene>
    <name evidence="1" type="ORF">TRFO_33057</name>
</gene>
<organism evidence="1 2">
    <name type="scientific">Tritrichomonas foetus</name>
    <dbReference type="NCBI Taxonomy" id="1144522"/>
    <lineage>
        <taxon>Eukaryota</taxon>
        <taxon>Metamonada</taxon>
        <taxon>Parabasalia</taxon>
        <taxon>Tritrichomonadida</taxon>
        <taxon>Tritrichomonadidae</taxon>
        <taxon>Tritrichomonas</taxon>
    </lineage>
</organism>